<feature type="transmembrane region" description="Helical" evidence="8">
    <location>
        <begin position="163"/>
        <end position="184"/>
    </location>
</feature>
<dbReference type="Proteomes" id="UP000195557">
    <property type="component" value="Unassembled WGS sequence"/>
</dbReference>
<feature type="transmembrane region" description="Helical" evidence="8">
    <location>
        <begin position="559"/>
        <end position="581"/>
    </location>
</feature>
<evidence type="ECO:0000256" key="3">
    <source>
        <dbReference type="ARBA" id="ARBA00008917"/>
    </source>
</evidence>
<keyword evidence="6 8" id="KW-1133">Transmembrane helix</keyword>
<accession>A0A1Y5IAI7</accession>
<evidence type="ECO:0000256" key="5">
    <source>
        <dbReference type="ARBA" id="ARBA00022824"/>
    </source>
</evidence>
<comment type="function">
    <text evidence="1">May be involved in the degradation process of specific misfolded endoplasmic reticulum (ER) luminal proteins.</text>
</comment>
<evidence type="ECO:0000256" key="6">
    <source>
        <dbReference type="ARBA" id="ARBA00022989"/>
    </source>
</evidence>
<feature type="transmembrane region" description="Helical" evidence="8">
    <location>
        <begin position="470"/>
        <end position="492"/>
    </location>
</feature>
<organism evidence="9">
    <name type="scientific">Ostreococcus tauri</name>
    <name type="common">Marine green alga</name>
    <dbReference type="NCBI Taxonomy" id="70448"/>
    <lineage>
        <taxon>Eukaryota</taxon>
        <taxon>Viridiplantae</taxon>
        <taxon>Chlorophyta</taxon>
        <taxon>Mamiellophyceae</taxon>
        <taxon>Mamiellales</taxon>
        <taxon>Bathycoccaceae</taxon>
        <taxon>Ostreococcus</taxon>
    </lineage>
</organism>
<feature type="transmembrane region" description="Helical" evidence="8">
    <location>
        <begin position="127"/>
        <end position="143"/>
    </location>
</feature>
<dbReference type="PANTHER" id="PTHR11009">
    <property type="entry name" value="DER1-LIKE PROTEIN, DERLIN"/>
    <property type="match status" value="1"/>
</dbReference>
<sequence length="658" mass="72408">MTRRTARSTVDGYFFEACEKEFEAPNQYGYFPSAIEAARKKRETQNGFDKNVGLSKAEQKARFKTLCSKHPELQKCQKDYVSPLRVKPSTQSVINGSVVRSDGIILVPGNKEDLITWALDPAMSGDTLGLLLPTLFIIIGAQLKQAAGVPEYVSGAVGVTTKLLATALVALYWVPSAFVITICSPRTKICCRRRARRSNFGAQRVCVLECPPTTSVVPVRSLSTTRITRTVYVSSTSVRIMFANLSNASTYAVATPRTPRECRVTIVTRSLRSRASRKTRRGPSRACFEFASASHSRSRLANAASSFVKRSALCFARACAAKDANPLVCLPAPCSRPTFSPVLGSNLLHCLTVSRARIRGNGGVAFDDFFSANTGSKSLEAKSSLESRCVLESASHPHFRSLAWTRSSFIMSDSPGAWYASLPPISKFWFTACGGCTVGYHCSLIDPRALMLSWTIVRRKFQPWRVVTNVFFLGKFSLGFAMRMVMIAQYAVSLEKQSFTGASATADFLTFLLFGVALLTPLELVVPSLAQAFYGDSLIFMCLYLWSRENPRARVSLMGVVRVGAFYFPWAMLAMTVLMGGDPVPDFLGIVAGHTYYFFARLYPLRYGCRSFIRTPKFVRAIADYVNARNGVANAASNAVTPPRARYFYGRGNRLGGD</sequence>
<dbReference type="GO" id="GO:0006950">
    <property type="term" value="P:response to stress"/>
    <property type="evidence" value="ECO:0007669"/>
    <property type="project" value="UniProtKB-ARBA"/>
</dbReference>
<evidence type="ECO:0000256" key="4">
    <source>
        <dbReference type="ARBA" id="ARBA00022692"/>
    </source>
</evidence>
<feature type="transmembrane region" description="Helical" evidence="8">
    <location>
        <begin position="504"/>
        <end position="522"/>
    </location>
</feature>
<dbReference type="AlphaFoldDB" id="A0A1Y5IAI7"/>
<keyword evidence="5" id="KW-0256">Endoplasmic reticulum</keyword>
<evidence type="ECO:0000256" key="7">
    <source>
        <dbReference type="ARBA" id="ARBA00023136"/>
    </source>
</evidence>
<dbReference type="InterPro" id="IPR035952">
    <property type="entry name" value="Rhomboid-like_sf"/>
</dbReference>
<dbReference type="SUPFAM" id="SSF144091">
    <property type="entry name" value="Rhomboid-like"/>
    <property type="match status" value="1"/>
</dbReference>
<dbReference type="Pfam" id="PF04511">
    <property type="entry name" value="DER1"/>
    <property type="match status" value="1"/>
</dbReference>
<evidence type="ECO:0000256" key="2">
    <source>
        <dbReference type="ARBA" id="ARBA00004477"/>
    </source>
</evidence>
<gene>
    <name evidence="9" type="ORF">BE221DRAFT_79815</name>
</gene>
<dbReference type="EMBL" id="KZ155826">
    <property type="protein sequence ID" value="OUS44172.1"/>
    <property type="molecule type" value="Genomic_DNA"/>
</dbReference>
<dbReference type="eggNOG" id="KOG0858">
    <property type="taxonomic scope" value="Eukaryota"/>
</dbReference>
<evidence type="ECO:0000256" key="1">
    <source>
        <dbReference type="ARBA" id="ARBA00003292"/>
    </source>
</evidence>
<feature type="transmembrane region" description="Helical" evidence="8">
    <location>
        <begin position="587"/>
        <end position="604"/>
    </location>
</feature>
<dbReference type="InterPro" id="IPR007599">
    <property type="entry name" value="DER1"/>
</dbReference>
<evidence type="ECO:0000256" key="8">
    <source>
        <dbReference type="SAM" id="Phobius"/>
    </source>
</evidence>
<keyword evidence="7 8" id="KW-0472">Membrane</keyword>
<evidence type="ECO:0000313" key="9">
    <source>
        <dbReference type="EMBL" id="OUS44172.1"/>
    </source>
</evidence>
<reference evidence="9" key="1">
    <citation type="submission" date="2017-04" db="EMBL/GenBank/DDBJ databases">
        <title>Population genomics of picophytoplankton unveils novel chromosome hypervariability.</title>
        <authorList>
            <consortium name="DOE Joint Genome Institute"/>
            <person name="Blanc-Mathieu R."/>
            <person name="Krasovec M."/>
            <person name="Hebrard M."/>
            <person name="Yau S."/>
            <person name="Desgranges E."/>
            <person name="Martin J."/>
            <person name="Schackwitz W."/>
            <person name="Kuo A."/>
            <person name="Salin G."/>
            <person name="Donnadieu C."/>
            <person name="Desdevises Y."/>
            <person name="Sanchez-Ferandin S."/>
            <person name="Moreau H."/>
            <person name="Rivals E."/>
            <person name="Grigoriev I.V."/>
            <person name="Grimsley N."/>
            <person name="Eyre-Walker A."/>
            <person name="Piganeau G."/>
        </authorList>
    </citation>
    <scope>NUCLEOTIDE SEQUENCE [LARGE SCALE GENOMIC DNA]</scope>
    <source>
        <strain evidence="9">RCC 1115</strain>
    </source>
</reference>
<keyword evidence="4 8" id="KW-0812">Transmembrane</keyword>
<comment type="similarity">
    <text evidence="3">Belongs to the derlin family.</text>
</comment>
<dbReference type="GO" id="GO:0005789">
    <property type="term" value="C:endoplasmic reticulum membrane"/>
    <property type="evidence" value="ECO:0007669"/>
    <property type="project" value="UniProtKB-SubCell"/>
</dbReference>
<proteinExistence type="inferred from homology"/>
<protein>
    <submittedName>
        <fullName evidence="9">Der1-like family-domain-containing protein</fullName>
    </submittedName>
</protein>
<name>A0A1Y5IAI7_OSTTA</name>
<comment type="subcellular location">
    <subcellularLocation>
        <location evidence="2">Endoplasmic reticulum membrane</location>
        <topology evidence="2">Multi-pass membrane protein</topology>
    </subcellularLocation>
</comment>